<keyword evidence="3 6" id="KW-0479">Metal-binding</keyword>
<gene>
    <name evidence="9" type="ORF">MTCD1_02465</name>
</gene>
<evidence type="ECO:0000256" key="1">
    <source>
        <dbReference type="ARBA" id="ARBA00022448"/>
    </source>
</evidence>
<dbReference type="InterPro" id="IPR050597">
    <property type="entry name" value="Cytochrome_c_Oxidase_Subunit"/>
</dbReference>
<reference evidence="9 10" key="1">
    <citation type="submission" date="2017-06" db="EMBL/GenBank/DDBJ databases">
        <title>Whole Genome Sequences of Colwellia marinimaniae MTCD1.</title>
        <authorList>
            <person name="Kusumoto H."/>
            <person name="Inoue M."/>
            <person name="Tanikawa K."/>
            <person name="Maeji H."/>
            <person name="Cameron J.H."/>
            <person name="Bartlett D.H."/>
        </authorList>
    </citation>
    <scope>NUCLEOTIDE SEQUENCE [LARGE SCALE GENOMIC DNA]</scope>
    <source>
        <strain evidence="9 10">MTCD1</strain>
    </source>
</reference>
<dbReference type="PROSITE" id="PS51007">
    <property type="entry name" value="CYTC"/>
    <property type="match status" value="1"/>
</dbReference>
<keyword evidence="4" id="KW-0249">Electron transport</keyword>
<evidence type="ECO:0000313" key="9">
    <source>
        <dbReference type="EMBL" id="GAW96842.1"/>
    </source>
</evidence>
<evidence type="ECO:0000256" key="5">
    <source>
        <dbReference type="ARBA" id="ARBA00023004"/>
    </source>
</evidence>
<dbReference type="Proteomes" id="UP000197068">
    <property type="component" value="Unassembled WGS sequence"/>
</dbReference>
<dbReference type="Pfam" id="PF00034">
    <property type="entry name" value="Cytochrom_C"/>
    <property type="match status" value="1"/>
</dbReference>
<evidence type="ECO:0000259" key="8">
    <source>
        <dbReference type="PROSITE" id="PS51007"/>
    </source>
</evidence>
<keyword evidence="1" id="KW-0813">Transport</keyword>
<evidence type="ECO:0000256" key="6">
    <source>
        <dbReference type="PROSITE-ProRule" id="PRU00433"/>
    </source>
</evidence>
<protein>
    <submittedName>
        <fullName evidence="9">Cytochrome c biogenesis protein CcsB</fullName>
    </submittedName>
</protein>
<dbReference type="Gene3D" id="1.10.760.10">
    <property type="entry name" value="Cytochrome c-like domain"/>
    <property type="match status" value="1"/>
</dbReference>
<dbReference type="PANTHER" id="PTHR33751">
    <property type="entry name" value="CBB3-TYPE CYTOCHROME C OXIDASE SUBUNIT FIXP"/>
    <property type="match status" value="1"/>
</dbReference>
<dbReference type="InterPro" id="IPR009056">
    <property type="entry name" value="Cyt_c-like_dom"/>
</dbReference>
<name>A0ABQ0MWT4_9GAMM</name>
<accession>A0ABQ0MWT4</accession>
<keyword evidence="7" id="KW-0732">Signal</keyword>
<feature type="chain" id="PRO_5046417208" evidence="7">
    <location>
        <begin position="22"/>
        <end position="100"/>
    </location>
</feature>
<keyword evidence="5 6" id="KW-0408">Iron</keyword>
<feature type="domain" description="Cytochrome c" evidence="8">
    <location>
        <begin position="22"/>
        <end position="100"/>
    </location>
</feature>
<dbReference type="EMBL" id="BDQM01000020">
    <property type="protein sequence ID" value="GAW96842.1"/>
    <property type="molecule type" value="Genomic_DNA"/>
</dbReference>
<feature type="signal peptide" evidence="7">
    <location>
        <begin position="1"/>
        <end position="21"/>
    </location>
</feature>
<dbReference type="SUPFAM" id="SSF46626">
    <property type="entry name" value="Cytochrome c"/>
    <property type="match status" value="1"/>
</dbReference>
<evidence type="ECO:0000256" key="7">
    <source>
        <dbReference type="SAM" id="SignalP"/>
    </source>
</evidence>
<keyword evidence="2 6" id="KW-0349">Heme</keyword>
<dbReference type="RefSeq" id="WP_057179390.1">
    <property type="nucleotide sequence ID" value="NZ_BDQM01000020.1"/>
</dbReference>
<dbReference type="PANTHER" id="PTHR33751:SF9">
    <property type="entry name" value="CYTOCHROME C4"/>
    <property type="match status" value="1"/>
</dbReference>
<evidence type="ECO:0000313" key="10">
    <source>
        <dbReference type="Proteomes" id="UP000197068"/>
    </source>
</evidence>
<evidence type="ECO:0000256" key="4">
    <source>
        <dbReference type="ARBA" id="ARBA00022982"/>
    </source>
</evidence>
<keyword evidence="10" id="KW-1185">Reference proteome</keyword>
<evidence type="ECO:0000256" key="3">
    <source>
        <dbReference type="ARBA" id="ARBA00022723"/>
    </source>
</evidence>
<sequence length="100" mass="10417">MNKLMLAVATATVMMASPVFAGDAAAGKAKSMMCAACHGPAGISAVPTYPNLAGQKEAYLVKQLTDFKSGKRNDPVMKGMVMALSATDIENLAAYYANLK</sequence>
<evidence type="ECO:0000256" key="2">
    <source>
        <dbReference type="ARBA" id="ARBA00022617"/>
    </source>
</evidence>
<proteinExistence type="predicted"/>
<dbReference type="InterPro" id="IPR036909">
    <property type="entry name" value="Cyt_c-like_dom_sf"/>
</dbReference>
<organism evidence="9 10">
    <name type="scientific">Colwellia marinimaniae</name>
    <dbReference type="NCBI Taxonomy" id="1513592"/>
    <lineage>
        <taxon>Bacteria</taxon>
        <taxon>Pseudomonadati</taxon>
        <taxon>Pseudomonadota</taxon>
        <taxon>Gammaproteobacteria</taxon>
        <taxon>Alteromonadales</taxon>
        <taxon>Colwelliaceae</taxon>
        <taxon>Colwellia</taxon>
    </lineage>
</organism>
<comment type="caution">
    <text evidence="9">The sequence shown here is derived from an EMBL/GenBank/DDBJ whole genome shotgun (WGS) entry which is preliminary data.</text>
</comment>